<organism evidence="1 2">
    <name type="scientific">Syncephalastrum racemosum</name>
    <name type="common">Filamentous fungus</name>
    <dbReference type="NCBI Taxonomy" id="13706"/>
    <lineage>
        <taxon>Eukaryota</taxon>
        <taxon>Fungi</taxon>
        <taxon>Fungi incertae sedis</taxon>
        <taxon>Mucoromycota</taxon>
        <taxon>Mucoromycotina</taxon>
        <taxon>Mucoromycetes</taxon>
        <taxon>Mucorales</taxon>
        <taxon>Syncephalastraceae</taxon>
        <taxon>Syncephalastrum</taxon>
    </lineage>
</organism>
<keyword evidence="2" id="KW-1185">Reference proteome</keyword>
<sequence length="66" mass="7494">MDNLSLARKETSFCFYPFHGGRSHSETFLVDASIALAIYFVVAKVPWMRCIHLHSVKSCVCICNEL</sequence>
<evidence type="ECO:0000313" key="2">
    <source>
        <dbReference type="Proteomes" id="UP000242180"/>
    </source>
</evidence>
<name>A0A1X2HS48_SYNRA</name>
<dbReference type="EMBL" id="MCGN01000001">
    <property type="protein sequence ID" value="ORZ02396.1"/>
    <property type="molecule type" value="Genomic_DNA"/>
</dbReference>
<accession>A0A1X2HS48</accession>
<dbReference type="Proteomes" id="UP000242180">
    <property type="component" value="Unassembled WGS sequence"/>
</dbReference>
<comment type="caution">
    <text evidence="1">The sequence shown here is derived from an EMBL/GenBank/DDBJ whole genome shotgun (WGS) entry which is preliminary data.</text>
</comment>
<dbReference type="AlphaFoldDB" id="A0A1X2HS48"/>
<protein>
    <submittedName>
        <fullName evidence="1">Uncharacterized protein</fullName>
    </submittedName>
</protein>
<reference evidence="1 2" key="1">
    <citation type="submission" date="2016-07" db="EMBL/GenBank/DDBJ databases">
        <title>Pervasive Adenine N6-methylation of Active Genes in Fungi.</title>
        <authorList>
            <consortium name="DOE Joint Genome Institute"/>
            <person name="Mondo S.J."/>
            <person name="Dannebaum R.O."/>
            <person name="Kuo R.C."/>
            <person name="Labutti K."/>
            <person name="Haridas S."/>
            <person name="Kuo A."/>
            <person name="Salamov A."/>
            <person name="Ahrendt S.R."/>
            <person name="Lipzen A."/>
            <person name="Sullivan W."/>
            <person name="Andreopoulos W.B."/>
            <person name="Clum A."/>
            <person name="Lindquist E."/>
            <person name="Daum C."/>
            <person name="Ramamoorthy G.K."/>
            <person name="Gryganskyi A."/>
            <person name="Culley D."/>
            <person name="Magnuson J.K."/>
            <person name="James T.Y."/>
            <person name="O'Malley M.A."/>
            <person name="Stajich J.E."/>
            <person name="Spatafora J.W."/>
            <person name="Visel A."/>
            <person name="Grigoriev I.V."/>
        </authorList>
    </citation>
    <scope>NUCLEOTIDE SEQUENCE [LARGE SCALE GENOMIC DNA]</scope>
    <source>
        <strain evidence="1 2">NRRL 2496</strain>
    </source>
</reference>
<dbReference type="InParanoid" id="A0A1X2HS48"/>
<evidence type="ECO:0000313" key="1">
    <source>
        <dbReference type="EMBL" id="ORZ02396.1"/>
    </source>
</evidence>
<proteinExistence type="predicted"/>
<gene>
    <name evidence="1" type="ORF">BCR43DRAFT_481479</name>
</gene>